<dbReference type="CDD" id="cd01129">
    <property type="entry name" value="PulE-GspE-like"/>
    <property type="match status" value="1"/>
</dbReference>
<dbReference type="GO" id="GO:0016887">
    <property type="term" value="F:ATP hydrolysis activity"/>
    <property type="evidence" value="ECO:0007669"/>
    <property type="project" value="TreeGrafter"/>
</dbReference>
<dbReference type="Gene3D" id="3.30.450.90">
    <property type="match status" value="1"/>
</dbReference>
<proteinExistence type="predicted"/>
<comment type="caution">
    <text evidence="4">The sequence shown here is derived from an EMBL/GenBank/DDBJ whole genome shotgun (WGS) entry which is preliminary data.</text>
</comment>
<dbReference type="GO" id="GO:0005524">
    <property type="term" value="F:ATP binding"/>
    <property type="evidence" value="ECO:0007669"/>
    <property type="project" value="UniProtKB-KW"/>
</dbReference>
<feature type="domain" description="Bacterial type II secretion system protein E" evidence="3">
    <location>
        <begin position="167"/>
        <end position="181"/>
    </location>
</feature>
<dbReference type="Pfam" id="PF00437">
    <property type="entry name" value="T2SSE"/>
    <property type="match status" value="1"/>
</dbReference>
<organism evidence="4">
    <name type="scientific">marine sediment metagenome</name>
    <dbReference type="NCBI Taxonomy" id="412755"/>
    <lineage>
        <taxon>unclassified sequences</taxon>
        <taxon>metagenomes</taxon>
        <taxon>ecological metagenomes</taxon>
    </lineage>
</organism>
<dbReference type="Gene3D" id="3.40.50.300">
    <property type="entry name" value="P-loop containing nucleotide triphosphate hydrolases"/>
    <property type="match status" value="1"/>
</dbReference>
<protein>
    <recommendedName>
        <fullName evidence="3">Bacterial type II secretion system protein E domain-containing protein</fullName>
    </recommendedName>
</protein>
<dbReference type="InterPro" id="IPR001482">
    <property type="entry name" value="T2SS/T4SS_dom"/>
</dbReference>
<sequence length="226" mass="25138">IDGMLHDIRTLPNTIKSAVISRIKIIAKMDIAERRLPQDGRFQVKFGTRKVDLRVSTIPTVFGEKVVLRLLDKSKGLIKLKQLGFIPEQLEEFESIIYKSYGIILLTGPTGSGKTTTLYAALNVINSKDKNIITVEDPVEYKLARVNQIQIKPKINLTFANTLRSILRQDPDIIMVGEIRDSETAQIAVQAALTGHLVLSTLHTNDAASAITRLIDMDVETFLISS</sequence>
<evidence type="ECO:0000256" key="2">
    <source>
        <dbReference type="ARBA" id="ARBA00022840"/>
    </source>
</evidence>
<dbReference type="EMBL" id="BARS01053500">
    <property type="protein sequence ID" value="GAG51977.1"/>
    <property type="molecule type" value="Genomic_DNA"/>
</dbReference>
<dbReference type="SMART" id="SM00382">
    <property type="entry name" value="AAA"/>
    <property type="match status" value="1"/>
</dbReference>
<dbReference type="AlphaFoldDB" id="X0YZX8"/>
<dbReference type="InterPro" id="IPR003593">
    <property type="entry name" value="AAA+_ATPase"/>
</dbReference>
<feature type="non-terminal residue" evidence="4">
    <location>
        <position position="1"/>
    </location>
</feature>
<evidence type="ECO:0000259" key="3">
    <source>
        <dbReference type="PROSITE" id="PS00662"/>
    </source>
</evidence>
<evidence type="ECO:0000256" key="1">
    <source>
        <dbReference type="ARBA" id="ARBA00022741"/>
    </source>
</evidence>
<keyword evidence="1" id="KW-0547">Nucleotide-binding</keyword>
<feature type="non-terminal residue" evidence="4">
    <location>
        <position position="226"/>
    </location>
</feature>
<reference evidence="4" key="1">
    <citation type="journal article" date="2014" name="Front. Microbiol.">
        <title>High frequency of phylogenetically diverse reductive dehalogenase-homologous genes in deep subseafloor sedimentary metagenomes.</title>
        <authorList>
            <person name="Kawai M."/>
            <person name="Futagami T."/>
            <person name="Toyoda A."/>
            <person name="Takaki Y."/>
            <person name="Nishi S."/>
            <person name="Hori S."/>
            <person name="Arai W."/>
            <person name="Tsubouchi T."/>
            <person name="Morono Y."/>
            <person name="Uchiyama I."/>
            <person name="Ito T."/>
            <person name="Fujiyama A."/>
            <person name="Inagaki F."/>
            <person name="Takami H."/>
        </authorList>
    </citation>
    <scope>NUCLEOTIDE SEQUENCE</scope>
    <source>
        <strain evidence="4">Expedition CK06-06</strain>
    </source>
</reference>
<evidence type="ECO:0000313" key="4">
    <source>
        <dbReference type="EMBL" id="GAG51977.1"/>
    </source>
</evidence>
<dbReference type="PANTHER" id="PTHR30258:SF3">
    <property type="entry name" value="SLL1921 PROTEIN"/>
    <property type="match status" value="1"/>
</dbReference>
<dbReference type="InterPro" id="IPR027417">
    <property type="entry name" value="P-loop_NTPase"/>
</dbReference>
<dbReference type="PANTHER" id="PTHR30258">
    <property type="entry name" value="TYPE II SECRETION SYSTEM PROTEIN GSPE-RELATED"/>
    <property type="match status" value="1"/>
</dbReference>
<accession>X0YZX8</accession>
<gene>
    <name evidence="4" type="ORF">S01H1_79375</name>
</gene>
<dbReference type="PROSITE" id="PS00662">
    <property type="entry name" value="T2SP_E"/>
    <property type="match status" value="1"/>
</dbReference>
<name>X0YZX8_9ZZZZ</name>
<keyword evidence="2" id="KW-0067">ATP-binding</keyword>
<dbReference type="GO" id="GO:0005886">
    <property type="term" value="C:plasma membrane"/>
    <property type="evidence" value="ECO:0007669"/>
    <property type="project" value="TreeGrafter"/>
</dbReference>
<dbReference type="SUPFAM" id="SSF52540">
    <property type="entry name" value="P-loop containing nucleoside triphosphate hydrolases"/>
    <property type="match status" value="1"/>
</dbReference>